<keyword evidence="8 11" id="KW-0732">Signal</keyword>
<keyword evidence="14" id="KW-1185">Reference proteome</keyword>
<evidence type="ECO:0000313" key="13">
    <source>
        <dbReference type="EMBL" id="AEB41583.1"/>
    </source>
</evidence>
<dbReference type="RefSeq" id="WP_013712661.1">
    <property type="nucleotide sequence ID" value="NC_015408.1"/>
</dbReference>
<name>A0AA34WHZ1_CHLPE</name>
<evidence type="ECO:0000256" key="10">
    <source>
        <dbReference type="ARBA" id="ARBA00023237"/>
    </source>
</evidence>
<dbReference type="PROSITE" id="PS51208">
    <property type="entry name" value="AUTOTRANSPORTER"/>
    <property type="match status" value="1"/>
</dbReference>
<feature type="signal peptide" evidence="11">
    <location>
        <begin position="1"/>
        <end position="23"/>
    </location>
</feature>
<dbReference type="InterPro" id="IPR011427">
    <property type="entry name" value="Polymorphic_membr_middle"/>
</dbReference>
<dbReference type="Pfam" id="PF03797">
    <property type="entry name" value="Autotransporter"/>
    <property type="match status" value="1"/>
</dbReference>
<keyword evidence="9" id="KW-0472">Membrane</keyword>
<gene>
    <name evidence="13" type="ordered locus">G5S_0620</name>
</gene>
<dbReference type="Pfam" id="PF07548">
    <property type="entry name" value="ChlamPMP_M"/>
    <property type="match status" value="1"/>
</dbReference>
<accession>A0AA34WHZ1</accession>
<sequence>MRTSFSWLFVPSLTLSLPFSLSAATTNLSSQNSFNGTGTFSPTTLNDSTEDILNFLGDVSISNAGSGTALTASCFGQTAGDFTLQGNGFSLSFNSITAQDSVDGVAISATATNPGKALSLLGFSNLFFTLSPASGGGIGTGTGKGAVNSTGSALLQGNKNVIFSKNTTTENGGALHAAGTVTCTNNASLSFQQNTATTNGGALYTTGEVILSDTSGSVTFIGNSAALGGALYCQGNGFITNNFLVDFEGNSTTGTTGNGGAIYCSQATPTQPPQAPATPAPVLTISGNQYVNFLNNSATSNGGAIYTNKLVLSAGGPTLFQGNTVTNDTTAKGGAIAIAENGVISLSADSGDITFSGNKTITGTAGSQQTTTRNAIDLGNAATFSQLRASAGNAIFFYDPITSSTTQTPTPALSTLNINGPDTTNNPSYQGTIVFSGEQLSTEEAARAENLKSTIKQNVELSGGSLVLKQGVTLVASSFTQQSSSSLIMDTGTTLESEGDLTVTNLAINVASLDPSKQAKLKAGSNKKITLSGTVTLSDPTGSAYENLMFDKDATFSFLSLEVTPANADTAGLSLTPSSPEGHYGYQGTWSLTLGSGQNPQAATLSWVKSGYTPNPQRVTSLVPNSLWGSYSDMRAFQSVLETCCYHEHDAWELWGAGIANFLHRDHTATNRQYHHTSAGYVLGASRSLSSQTLVSLAFGELYGNDKDRFVAQNHATIYGGSLYLQHVGQYSPFRFFFNKLLSEKHAQKCIFKAQLSYSYADNSLTTRYTFAPKVQGSWSNDCLAAELISTFPMDFYKGTHGFYSFSPIVKAEVIYAHQKDFKESGNNGRHFASSDLLNFSLPIGLTFERKLHAVTLHTTLLYVGDVYRRNPHGLTTLIQNNASWETFGTNLARQAFIARAGAHLAMTQNCEIFSKCAFELRSSSRTYNVHLGGKLFF</sequence>
<feature type="chain" id="PRO_5041338905" evidence="11">
    <location>
        <begin position="24"/>
        <end position="938"/>
    </location>
</feature>
<dbReference type="AlphaFoldDB" id="A0AA34WHZ1"/>
<evidence type="ECO:0000256" key="1">
    <source>
        <dbReference type="ARBA" id="ARBA00004191"/>
    </source>
</evidence>
<evidence type="ECO:0000256" key="11">
    <source>
        <dbReference type="SAM" id="SignalP"/>
    </source>
</evidence>
<keyword evidence="10" id="KW-0998">Cell outer membrane</keyword>
<dbReference type="GO" id="GO:0009279">
    <property type="term" value="C:cell outer membrane"/>
    <property type="evidence" value="ECO:0007669"/>
    <property type="project" value="UniProtKB-SubCell"/>
</dbReference>
<dbReference type="InterPro" id="IPR003368">
    <property type="entry name" value="POMP_repeat"/>
</dbReference>
<evidence type="ECO:0000256" key="9">
    <source>
        <dbReference type="ARBA" id="ARBA00023136"/>
    </source>
</evidence>
<evidence type="ECO:0000256" key="2">
    <source>
        <dbReference type="ARBA" id="ARBA00004416"/>
    </source>
</evidence>
<keyword evidence="4" id="KW-1134">Transmembrane beta strand</keyword>
<dbReference type="EMBL" id="CP002608">
    <property type="protein sequence ID" value="AEB41583.1"/>
    <property type="molecule type" value="Genomic_DNA"/>
</dbReference>
<feature type="domain" description="Autotransporter" evidence="12">
    <location>
        <begin position="647"/>
        <end position="938"/>
    </location>
</feature>
<dbReference type="InterPro" id="IPR036709">
    <property type="entry name" value="Autotransporte_beta_dom_sf"/>
</dbReference>
<evidence type="ECO:0000256" key="4">
    <source>
        <dbReference type="ARBA" id="ARBA00022452"/>
    </source>
</evidence>
<evidence type="ECO:0000256" key="5">
    <source>
        <dbReference type="ARBA" id="ARBA00022512"/>
    </source>
</evidence>
<protein>
    <submittedName>
        <fullName evidence="13">Polymorphic membrane protein G family</fullName>
    </submittedName>
</protein>
<proteinExistence type="inferred from homology"/>
<evidence type="ECO:0000256" key="3">
    <source>
        <dbReference type="ARBA" id="ARBA00007542"/>
    </source>
</evidence>
<dbReference type="SMART" id="SM00869">
    <property type="entry name" value="Autotransporter"/>
    <property type="match status" value="1"/>
</dbReference>
<dbReference type="NCBIfam" id="TIGR01376">
    <property type="entry name" value="POMP_repeat"/>
    <property type="match status" value="5"/>
</dbReference>
<dbReference type="InterPro" id="IPR005546">
    <property type="entry name" value="Autotransporte_beta"/>
</dbReference>
<keyword evidence="7" id="KW-0812">Transmembrane</keyword>
<evidence type="ECO:0000256" key="8">
    <source>
        <dbReference type="ARBA" id="ARBA00022729"/>
    </source>
</evidence>
<reference evidence="13 14" key="1">
    <citation type="journal article" date="2011" name="J. Bacteriol.">
        <title>Genome sequence of the obligate intracellular animal pathogen Chlamydia pecorum E58.</title>
        <authorList>
            <person name="Mojica S."/>
            <person name="Huot Creasy H."/>
            <person name="Daugherty S."/>
            <person name="Read T.D."/>
            <person name="Kim T."/>
            <person name="Kaltenboeck B."/>
            <person name="Bavoil P."/>
            <person name="Myers G.S."/>
        </authorList>
    </citation>
    <scope>NUCLEOTIDE SEQUENCE [LARGE SCALE GENOMIC DNA]</scope>
    <source>
        <strain evidence="13 14">E58</strain>
    </source>
</reference>
<keyword evidence="5" id="KW-0134">Cell wall</keyword>
<comment type="subcellular location">
    <subcellularLocation>
        <location evidence="2">Cell outer membrane</location>
        <topology evidence="2">Peripheral membrane protein</topology>
        <orientation evidence="2">Extracellular side</orientation>
    </subcellularLocation>
    <subcellularLocation>
        <location evidence="1">Secreted</location>
        <location evidence="1">Cell wall</location>
    </subcellularLocation>
</comment>
<evidence type="ECO:0000256" key="6">
    <source>
        <dbReference type="ARBA" id="ARBA00022525"/>
    </source>
</evidence>
<evidence type="ECO:0000259" key="12">
    <source>
        <dbReference type="PROSITE" id="PS51208"/>
    </source>
</evidence>
<comment type="similarity">
    <text evidence="3">Belongs to the PMP outer membrane protein family.</text>
</comment>
<dbReference type="KEGG" id="cpm:G5S_0620"/>
<dbReference type="SUPFAM" id="SSF103515">
    <property type="entry name" value="Autotransporter"/>
    <property type="match status" value="1"/>
</dbReference>
<dbReference type="Proteomes" id="UP000008305">
    <property type="component" value="Chromosome"/>
</dbReference>
<evidence type="ECO:0000313" key="14">
    <source>
        <dbReference type="Proteomes" id="UP000008305"/>
    </source>
</evidence>
<dbReference type="Pfam" id="PF02415">
    <property type="entry name" value="Chlam_PMP"/>
    <property type="match status" value="5"/>
</dbReference>
<keyword evidence="6" id="KW-0964">Secreted</keyword>
<dbReference type="Gene3D" id="2.40.128.130">
    <property type="entry name" value="Autotransporter beta-domain"/>
    <property type="match status" value="1"/>
</dbReference>
<evidence type="ECO:0000256" key="7">
    <source>
        <dbReference type="ARBA" id="ARBA00022692"/>
    </source>
</evidence>
<organism evidence="13 14">
    <name type="scientific">Chlamydia pecorum (strain ATCC VR-628 / DSM 29919 / E58)</name>
    <name type="common">Chlamydophila pecorum</name>
    <dbReference type="NCBI Taxonomy" id="331635"/>
    <lineage>
        <taxon>Bacteria</taxon>
        <taxon>Pseudomonadati</taxon>
        <taxon>Chlamydiota</taxon>
        <taxon>Chlamydiia</taxon>
        <taxon>Chlamydiales</taxon>
        <taxon>Chlamydiaceae</taxon>
        <taxon>Chlamydia/Chlamydophila group</taxon>
        <taxon>Chlamydia</taxon>
    </lineage>
</organism>